<gene>
    <name evidence="2" type="ORF">PARMNEM_LOCUS14770</name>
</gene>
<evidence type="ECO:0000259" key="1">
    <source>
        <dbReference type="PROSITE" id="PS50878"/>
    </source>
</evidence>
<dbReference type="Pfam" id="PF00078">
    <property type="entry name" value="RVT_1"/>
    <property type="match status" value="1"/>
</dbReference>
<dbReference type="SUPFAM" id="SSF56672">
    <property type="entry name" value="DNA/RNA polymerases"/>
    <property type="match status" value="1"/>
</dbReference>
<keyword evidence="3" id="KW-1185">Reference proteome</keyword>
<evidence type="ECO:0000313" key="3">
    <source>
        <dbReference type="Proteomes" id="UP001314205"/>
    </source>
</evidence>
<organism evidence="2 3">
    <name type="scientific">Parnassius mnemosyne</name>
    <name type="common">clouded apollo</name>
    <dbReference type="NCBI Taxonomy" id="213953"/>
    <lineage>
        <taxon>Eukaryota</taxon>
        <taxon>Metazoa</taxon>
        <taxon>Ecdysozoa</taxon>
        <taxon>Arthropoda</taxon>
        <taxon>Hexapoda</taxon>
        <taxon>Insecta</taxon>
        <taxon>Pterygota</taxon>
        <taxon>Neoptera</taxon>
        <taxon>Endopterygota</taxon>
        <taxon>Lepidoptera</taxon>
        <taxon>Glossata</taxon>
        <taxon>Ditrysia</taxon>
        <taxon>Papilionoidea</taxon>
        <taxon>Papilionidae</taxon>
        <taxon>Parnassiinae</taxon>
        <taxon>Parnassini</taxon>
        <taxon>Parnassius</taxon>
        <taxon>Driopa</taxon>
    </lineage>
</organism>
<dbReference type="AlphaFoldDB" id="A0AAV1LIQ0"/>
<dbReference type="GO" id="GO:0071897">
    <property type="term" value="P:DNA biosynthetic process"/>
    <property type="evidence" value="ECO:0007669"/>
    <property type="project" value="UniProtKB-ARBA"/>
</dbReference>
<dbReference type="CDD" id="cd01650">
    <property type="entry name" value="RT_nLTR_like"/>
    <property type="match status" value="1"/>
</dbReference>
<dbReference type="Proteomes" id="UP001314205">
    <property type="component" value="Unassembled WGS sequence"/>
</dbReference>
<evidence type="ECO:0000313" key="2">
    <source>
        <dbReference type="EMBL" id="CAK1595268.1"/>
    </source>
</evidence>
<proteinExistence type="predicted"/>
<dbReference type="EMBL" id="CAVLGL010000092">
    <property type="protein sequence ID" value="CAK1595268.1"/>
    <property type="molecule type" value="Genomic_DNA"/>
</dbReference>
<name>A0AAV1LIQ0_9NEOP</name>
<feature type="domain" description="Reverse transcriptase" evidence="1">
    <location>
        <begin position="1"/>
        <end position="229"/>
    </location>
</feature>
<dbReference type="PROSITE" id="PS50878">
    <property type="entry name" value="RT_POL"/>
    <property type="match status" value="1"/>
</dbReference>
<dbReference type="InterPro" id="IPR000477">
    <property type="entry name" value="RT_dom"/>
</dbReference>
<accession>A0AAV1LIQ0</accession>
<reference evidence="2 3" key="1">
    <citation type="submission" date="2023-11" db="EMBL/GenBank/DDBJ databases">
        <authorList>
            <person name="Hedman E."/>
            <person name="Englund M."/>
            <person name="Stromberg M."/>
            <person name="Nyberg Akerstrom W."/>
            <person name="Nylinder S."/>
            <person name="Jareborg N."/>
            <person name="Kallberg Y."/>
            <person name="Kronander E."/>
        </authorList>
    </citation>
    <scope>NUCLEOTIDE SEQUENCE [LARGE SCALE GENOMIC DNA]</scope>
</reference>
<dbReference type="InterPro" id="IPR043502">
    <property type="entry name" value="DNA/RNA_pol_sf"/>
</dbReference>
<comment type="caution">
    <text evidence="2">The sequence shown here is derived from an EMBL/GenBank/DDBJ whole genome shotgun (WGS) entry which is preliminary data.</text>
</comment>
<protein>
    <recommendedName>
        <fullName evidence="1">Reverse transcriptase domain-containing protein</fullName>
    </recommendedName>
</protein>
<sequence>MLKRLQEFTTSHRILKDEQFGFKQNSTTSLACFNLIKIVTQAINDGLPVAAVFLDMSKAFDFVDHKLLLFKLEKYGIRGKANDWLRTYLCDRQQCVEISKIHKGKKVLYRSDYQSINFGVPQGSILGPFLFLIYINDLPNITRHNTILFADDTTVIVKCENADTYELEVNMAIKNIIDWLYCNNLQINIDKTKMIQFQTSKRQPLNINVKYKDTIIEQVVSTKFLGIMLDQNCNWKTHVDYICDKLDRFVYAIKRLRVTVSTEAALCAYHGYVSSVLSYGILLWGNSVDIKKVFRVQKKCVRAIYGAWCTDSCKPLFKKYNILTLPCLYIKEVCLFVKQHPEHFEKHIDVSKRNVAPRNKHKLYLPQCRLELHKRNSYVNAIKVYNKLPNSFKELPLTMFKKKLTQWLKEKCFYDFKEFISYCEK</sequence>
<dbReference type="PANTHER" id="PTHR33332">
    <property type="entry name" value="REVERSE TRANSCRIPTASE DOMAIN-CONTAINING PROTEIN"/>
    <property type="match status" value="1"/>
</dbReference>